<sequence>MSTRHQVRHKSNIFPDDIWDSVKKHYYNRRTVNLGSPDKWFKIAEVNIGRPRFFLSNRIAILNKDYILAYHTIFDYCMIHHIHKIMAPRLIDKQKLRIRNVHVINQNTIAMDVTNYAHKNYFVIKNWETGQDMYRLDHPIFMWFIAGQYLFDTSGSVYHLTDVSSPIFQFDSPHNHYLNDGIILPNGKYVYQYEGEDDSEMRMADDVCSKNEMCVPNVTMYTTGIDLFNLRKSVRSIEMIDDWRVVVSHKNFFTMIDFRKMNIDYTVDDIACTKVFLMSDMLVGVITDDDQIVVIDIKNKNIVFRMNSAQLGYTRAVDVLVDPSLSRLYILDEYGYLHVIQCGHVPQIHESMKMWHYVKKHSNNYFFDLEINTQC</sequence>
<accession>A0AAW2ZEY0</accession>
<reference evidence="1 2" key="1">
    <citation type="submission" date="2024-03" db="EMBL/GenBank/DDBJ databases">
        <title>The Acrasis kona genome and developmental transcriptomes reveal deep origins of eukaryotic multicellular pathways.</title>
        <authorList>
            <person name="Sheikh S."/>
            <person name="Fu C.-J."/>
            <person name="Brown M.W."/>
            <person name="Baldauf S.L."/>
        </authorList>
    </citation>
    <scope>NUCLEOTIDE SEQUENCE [LARGE SCALE GENOMIC DNA]</scope>
    <source>
        <strain evidence="1 2">ATCC MYA-3509</strain>
    </source>
</reference>
<gene>
    <name evidence="1" type="ORF">AKO1_000324</name>
</gene>
<dbReference type="AlphaFoldDB" id="A0AAW2ZEY0"/>
<organism evidence="1 2">
    <name type="scientific">Acrasis kona</name>
    <dbReference type="NCBI Taxonomy" id="1008807"/>
    <lineage>
        <taxon>Eukaryota</taxon>
        <taxon>Discoba</taxon>
        <taxon>Heterolobosea</taxon>
        <taxon>Tetramitia</taxon>
        <taxon>Eutetramitia</taxon>
        <taxon>Acrasidae</taxon>
        <taxon>Acrasis</taxon>
    </lineage>
</organism>
<evidence type="ECO:0000313" key="1">
    <source>
        <dbReference type="EMBL" id="KAL0487553.1"/>
    </source>
</evidence>
<evidence type="ECO:0000313" key="2">
    <source>
        <dbReference type="Proteomes" id="UP001431209"/>
    </source>
</evidence>
<dbReference type="Proteomes" id="UP001431209">
    <property type="component" value="Unassembled WGS sequence"/>
</dbReference>
<dbReference type="EMBL" id="JAOPGA020001349">
    <property type="protein sequence ID" value="KAL0487553.1"/>
    <property type="molecule type" value="Genomic_DNA"/>
</dbReference>
<keyword evidence="2" id="KW-1185">Reference proteome</keyword>
<name>A0AAW2ZEY0_9EUKA</name>
<proteinExistence type="predicted"/>
<comment type="caution">
    <text evidence="1">The sequence shown here is derived from an EMBL/GenBank/DDBJ whole genome shotgun (WGS) entry which is preliminary data.</text>
</comment>
<protein>
    <submittedName>
        <fullName evidence="1">Uncharacterized protein</fullName>
    </submittedName>
</protein>